<comment type="subunit">
    <text evidence="4">Part of the 30S ribosomal subunit. Forms a tight heterodimer with protein bS6.</text>
</comment>
<dbReference type="InterPro" id="IPR001648">
    <property type="entry name" value="Ribosomal_bS18"/>
</dbReference>
<dbReference type="NCBIfam" id="TIGR00165">
    <property type="entry name" value="S18"/>
    <property type="match status" value="1"/>
</dbReference>
<dbReference type="EMBL" id="LCCN01000002">
    <property type="protein sequence ID" value="KKS33117.1"/>
    <property type="molecule type" value="Genomic_DNA"/>
</dbReference>
<dbReference type="PRINTS" id="PR00974">
    <property type="entry name" value="RIBOSOMALS18"/>
</dbReference>
<dbReference type="Proteomes" id="UP000034160">
    <property type="component" value="Unassembled WGS sequence"/>
</dbReference>
<evidence type="ECO:0000313" key="6">
    <source>
        <dbReference type="EMBL" id="KKS33117.1"/>
    </source>
</evidence>
<organism evidence="6 7">
    <name type="scientific">Candidatus Amesbacteria bacterium GW2011_GWA2_42_12</name>
    <dbReference type="NCBI Taxonomy" id="1618356"/>
    <lineage>
        <taxon>Bacteria</taxon>
        <taxon>Candidatus Amesiibacteriota</taxon>
    </lineage>
</organism>
<sequence>MLKKKIIRVARNCQFCKEKTEPYFKDVAVLSKYVSERGRIVGRDRSGVCAKHQRRLTIAIKRARHLALLPFVAGI</sequence>
<keyword evidence="2 4" id="KW-0689">Ribosomal protein</keyword>
<evidence type="ECO:0000256" key="1">
    <source>
        <dbReference type="ARBA" id="ARBA00005589"/>
    </source>
</evidence>
<dbReference type="Pfam" id="PF01084">
    <property type="entry name" value="Ribosomal_S18"/>
    <property type="match status" value="1"/>
</dbReference>
<comment type="function">
    <text evidence="4">Binds as a heterodimer with protein bS6 to the central domain of the 16S rRNA, where it helps stabilize the platform of the 30S subunit.</text>
</comment>
<dbReference type="InterPro" id="IPR036870">
    <property type="entry name" value="Ribosomal_bS18_sf"/>
</dbReference>
<keyword evidence="4" id="KW-0699">rRNA-binding</keyword>
<reference evidence="6 7" key="1">
    <citation type="journal article" date="2015" name="Nature">
        <title>rRNA introns, odd ribosomes, and small enigmatic genomes across a large radiation of phyla.</title>
        <authorList>
            <person name="Brown C.T."/>
            <person name="Hug L.A."/>
            <person name="Thomas B.C."/>
            <person name="Sharon I."/>
            <person name="Castelle C.J."/>
            <person name="Singh A."/>
            <person name="Wilkins M.J."/>
            <person name="Williams K.H."/>
            <person name="Banfield J.F."/>
        </authorList>
    </citation>
    <scope>NUCLEOTIDE SEQUENCE [LARGE SCALE GENOMIC DNA]</scope>
</reference>
<dbReference type="PANTHER" id="PTHR13479">
    <property type="entry name" value="30S RIBOSOMAL PROTEIN S18"/>
    <property type="match status" value="1"/>
</dbReference>
<dbReference type="PANTHER" id="PTHR13479:SF40">
    <property type="entry name" value="SMALL RIBOSOMAL SUBUNIT PROTEIN BS18M"/>
    <property type="match status" value="1"/>
</dbReference>
<evidence type="ECO:0000313" key="7">
    <source>
        <dbReference type="Proteomes" id="UP000034160"/>
    </source>
</evidence>
<evidence type="ECO:0000256" key="2">
    <source>
        <dbReference type="ARBA" id="ARBA00022980"/>
    </source>
</evidence>
<dbReference type="GO" id="GO:0022627">
    <property type="term" value="C:cytosolic small ribosomal subunit"/>
    <property type="evidence" value="ECO:0007669"/>
    <property type="project" value="TreeGrafter"/>
</dbReference>
<dbReference type="GO" id="GO:0070181">
    <property type="term" value="F:small ribosomal subunit rRNA binding"/>
    <property type="evidence" value="ECO:0007669"/>
    <property type="project" value="TreeGrafter"/>
</dbReference>
<dbReference type="HAMAP" id="MF_00270">
    <property type="entry name" value="Ribosomal_bS18"/>
    <property type="match status" value="1"/>
</dbReference>
<dbReference type="Gene3D" id="4.10.640.10">
    <property type="entry name" value="Ribosomal protein S18"/>
    <property type="match status" value="1"/>
</dbReference>
<dbReference type="GO" id="GO:0003735">
    <property type="term" value="F:structural constituent of ribosome"/>
    <property type="evidence" value="ECO:0007669"/>
    <property type="project" value="InterPro"/>
</dbReference>
<keyword evidence="3 4" id="KW-0687">Ribonucleoprotein</keyword>
<accession>A0A0G0Y8R7</accession>
<evidence type="ECO:0000256" key="4">
    <source>
        <dbReference type="HAMAP-Rule" id="MF_00270"/>
    </source>
</evidence>
<dbReference type="GO" id="GO:0006412">
    <property type="term" value="P:translation"/>
    <property type="evidence" value="ECO:0007669"/>
    <property type="project" value="UniProtKB-UniRule"/>
</dbReference>
<gene>
    <name evidence="4" type="primary">rpsR</name>
    <name evidence="6" type="ORF">UU93_C0002G0045</name>
</gene>
<comment type="caution">
    <text evidence="6">The sequence shown here is derived from an EMBL/GenBank/DDBJ whole genome shotgun (WGS) entry which is preliminary data.</text>
</comment>
<dbReference type="STRING" id="1618356.UU93_C0002G0045"/>
<comment type="similarity">
    <text evidence="1 4 5">Belongs to the bacterial ribosomal protein bS18 family.</text>
</comment>
<name>A0A0G0Y8R7_9BACT</name>
<keyword evidence="4" id="KW-0694">RNA-binding</keyword>
<dbReference type="AlphaFoldDB" id="A0A0G0Y8R7"/>
<evidence type="ECO:0000256" key="3">
    <source>
        <dbReference type="ARBA" id="ARBA00023274"/>
    </source>
</evidence>
<evidence type="ECO:0000256" key="5">
    <source>
        <dbReference type="RuleBase" id="RU003910"/>
    </source>
</evidence>
<dbReference type="SUPFAM" id="SSF46911">
    <property type="entry name" value="Ribosomal protein S18"/>
    <property type="match status" value="1"/>
</dbReference>
<protein>
    <recommendedName>
        <fullName evidence="4">Small ribosomal subunit protein bS18</fullName>
    </recommendedName>
</protein>
<proteinExistence type="inferred from homology"/>